<feature type="region of interest" description="Disordered" evidence="1">
    <location>
        <begin position="27"/>
        <end position="54"/>
    </location>
</feature>
<feature type="chain" id="PRO_5015321653" evidence="2">
    <location>
        <begin position="22"/>
        <end position="132"/>
    </location>
</feature>
<evidence type="ECO:0000313" key="4">
    <source>
        <dbReference type="Proteomes" id="UP000186601"/>
    </source>
</evidence>
<dbReference type="Proteomes" id="UP000186601">
    <property type="component" value="Unassembled WGS sequence"/>
</dbReference>
<feature type="compositionally biased region" description="Polar residues" evidence="1">
    <location>
        <begin position="80"/>
        <end position="89"/>
    </location>
</feature>
<gene>
    <name evidence="3" type="ORF">PHLCEN_2v2495</name>
</gene>
<evidence type="ECO:0000256" key="1">
    <source>
        <dbReference type="SAM" id="MobiDB-lite"/>
    </source>
</evidence>
<feature type="signal peptide" evidence="2">
    <location>
        <begin position="1"/>
        <end position="21"/>
    </location>
</feature>
<organism evidence="3 4">
    <name type="scientific">Hermanssonia centrifuga</name>
    <dbReference type="NCBI Taxonomy" id="98765"/>
    <lineage>
        <taxon>Eukaryota</taxon>
        <taxon>Fungi</taxon>
        <taxon>Dikarya</taxon>
        <taxon>Basidiomycota</taxon>
        <taxon>Agaricomycotina</taxon>
        <taxon>Agaricomycetes</taxon>
        <taxon>Polyporales</taxon>
        <taxon>Meruliaceae</taxon>
        <taxon>Hermanssonia</taxon>
    </lineage>
</organism>
<keyword evidence="2" id="KW-0732">Signal</keyword>
<accession>A0A2R6RLR6</accession>
<evidence type="ECO:0000256" key="2">
    <source>
        <dbReference type="SAM" id="SignalP"/>
    </source>
</evidence>
<comment type="caution">
    <text evidence="3">The sequence shown here is derived from an EMBL/GenBank/DDBJ whole genome shotgun (WGS) entry which is preliminary data.</text>
</comment>
<dbReference type="AlphaFoldDB" id="A0A2R6RLR6"/>
<keyword evidence="4" id="KW-1185">Reference proteome</keyword>
<evidence type="ECO:0000313" key="3">
    <source>
        <dbReference type="EMBL" id="PSS30970.1"/>
    </source>
</evidence>
<proteinExistence type="predicted"/>
<dbReference type="EMBL" id="MLYV02000230">
    <property type="protein sequence ID" value="PSS30970.1"/>
    <property type="molecule type" value="Genomic_DNA"/>
</dbReference>
<sequence>MALTRTLIVLYIAISTITSFAAPTSFSSSESEITSNGGKVSESESVSDDGTTSVSVEVDGTISVSVEVAGSTGNVPHGENGNNAPSVNSIIGDLRQRYGRAYGSEPVPPAYSGSLSYLEIGAGVPVIIDEAL</sequence>
<name>A0A2R6RLR6_9APHY</name>
<feature type="region of interest" description="Disordered" evidence="1">
    <location>
        <begin position="68"/>
        <end position="89"/>
    </location>
</feature>
<protein>
    <submittedName>
        <fullName evidence="3">Uncharacterized protein</fullName>
    </submittedName>
</protein>
<reference evidence="3 4" key="1">
    <citation type="submission" date="2018-02" db="EMBL/GenBank/DDBJ databases">
        <title>Genome sequence of the basidiomycete white-rot fungus Phlebia centrifuga.</title>
        <authorList>
            <person name="Granchi Z."/>
            <person name="Peng M."/>
            <person name="de Vries R.P."/>
            <person name="Hilden K."/>
            <person name="Makela M.R."/>
            <person name="Grigoriev I."/>
            <person name="Riley R."/>
        </authorList>
    </citation>
    <scope>NUCLEOTIDE SEQUENCE [LARGE SCALE GENOMIC DNA]</scope>
    <source>
        <strain evidence="3 4">FBCC195</strain>
    </source>
</reference>